<comment type="pathway">
    <text evidence="7 8">Carbohydrate biosynthesis; gluconeogenesis.</text>
</comment>
<evidence type="ECO:0000256" key="3">
    <source>
        <dbReference type="ARBA" id="ARBA00022432"/>
    </source>
</evidence>
<evidence type="ECO:0000256" key="4">
    <source>
        <dbReference type="ARBA" id="ARBA00022490"/>
    </source>
</evidence>
<feature type="active site" description="Proton acceptor" evidence="7">
    <location>
        <position position="170"/>
    </location>
</feature>
<keyword evidence="5 7" id="KW-0324">Glycolysis</keyword>
<dbReference type="Gene3D" id="3.20.20.70">
    <property type="entry name" value="Aldolase class I"/>
    <property type="match status" value="1"/>
</dbReference>
<dbReference type="AlphaFoldDB" id="A0A419S5Q0"/>
<evidence type="ECO:0000256" key="2">
    <source>
        <dbReference type="ARBA" id="ARBA00007422"/>
    </source>
</evidence>
<organism evidence="9 10">
    <name type="scientific">Pelobium manganitolerans</name>
    <dbReference type="NCBI Taxonomy" id="1842495"/>
    <lineage>
        <taxon>Bacteria</taxon>
        <taxon>Pseudomonadati</taxon>
        <taxon>Bacteroidota</taxon>
        <taxon>Sphingobacteriia</taxon>
        <taxon>Sphingobacteriales</taxon>
        <taxon>Sphingobacteriaceae</taxon>
        <taxon>Pelobium</taxon>
    </lineage>
</organism>
<name>A0A419S5Q0_9SPHI</name>
<dbReference type="UniPathway" id="UPA00138"/>
<dbReference type="SUPFAM" id="SSF51351">
    <property type="entry name" value="Triosephosphate isomerase (TIM)"/>
    <property type="match status" value="1"/>
</dbReference>
<keyword evidence="10" id="KW-1185">Reference proteome</keyword>
<evidence type="ECO:0000313" key="9">
    <source>
        <dbReference type="EMBL" id="RKD16172.1"/>
    </source>
</evidence>
<dbReference type="UniPathway" id="UPA00109">
    <property type="reaction ID" value="UER00189"/>
</dbReference>
<dbReference type="GO" id="GO:0006096">
    <property type="term" value="P:glycolytic process"/>
    <property type="evidence" value="ECO:0007669"/>
    <property type="project" value="UniProtKB-UniRule"/>
</dbReference>
<evidence type="ECO:0000256" key="6">
    <source>
        <dbReference type="ARBA" id="ARBA00023235"/>
    </source>
</evidence>
<evidence type="ECO:0000313" key="10">
    <source>
        <dbReference type="Proteomes" id="UP000283433"/>
    </source>
</evidence>
<protein>
    <recommendedName>
        <fullName evidence="7 8">Triosephosphate isomerase</fullName>
        <shortName evidence="7">TIM</shortName>
        <shortName evidence="7">TPI</shortName>
        <ecNumber evidence="7 8">5.3.1.1</ecNumber>
    </recommendedName>
    <alternativeName>
        <fullName evidence="7">Triose-phosphate isomerase</fullName>
    </alternativeName>
</protein>
<comment type="subcellular location">
    <subcellularLocation>
        <location evidence="7 8">Cytoplasm</location>
    </subcellularLocation>
</comment>
<comment type="catalytic activity">
    <reaction evidence="7 8">
        <text>D-glyceraldehyde 3-phosphate = dihydroxyacetone phosphate</text>
        <dbReference type="Rhea" id="RHEA:18585"/>
        <dbReference type="ChEBI" id="CHEBI:57642"/>
        <dbReference type="ChEBI" id="CHEBI:59776"/>
        <dbReference type="EC" id="5.3.1.1"/>
    </reaction>
</comment>
<dbReference type="InterPro" id="IPR020861">
    <property type="entry name" value="Triosephosphate_isomerase_AS"/>
</dbReference>
<proteinExistence type="inferred from homology"/>
<dbReference type="GO" id="GO:0004807">
    <property type="term" value="F:triose-phosphate isomerase activity"/>
    <property type="evidence" value="ECO:0007669"/>
    <property type="project" value="UniProtKB-UniRule"/>
</dbReference>
<dbReference type="HAMAP" id="MF_00147_B">
    <property type="entry name" value="TIM_B"/>
    <property type="match status" value="1"/>
</dbReference>
<feature type="binding site" evidence="7">
    <location>
        <position position="216"/>
    </location>
    <ligand>
        <name>substrate</name>
    </ligand>
</feature>
<comment type="pathway">
    <text evidence="1 7 8">Carbohydrate degradation; glycolysis; D-glyceraldehyde 3-phosphate from glycerone phosphate: step 1/1.</text>
</comment>
<dbReference type="Pfam" id="PF00121">
    <property type="entry name" value="TIM"/>
    <property type="match status" value="1"/>
</dbReference>
<comment type="subunit">
    <text evidence="7 8">Homodimer.</text>
</comment>
<feature type="active site" description="Electrophile" evidence="7">
    <location>
        <position position="98"/>
    </location>
</feature>
<feature type="binding site" evidence="7">
    <location>
        <begin position="237"/>
        <end position="238"/>
    </location>
    <ligand>
        <name>substrate</name>
    </ligand>
</feature>
<accession>A0A419S5Q0</accession>
<comment type="function">
    <text evidence="7">Involved in the gluconeogenesis. Catalyzes stereospecifically the conversion of dihydroxyacetone phosphate (DHAP) to D-glyceraldehyde-3-phosphate (G3P).</text>
</comment>
<dbReference type="GO" id="GO:0019563">
    <property type="term" value="P:glycerol catabolic process"/>
    <property type="evidence" value="ECO:0007669"/>
    <property type="project" value="TreeGrafter"/>
</dbReference>
<keyword evidence="3 7" id="KW-0312">Gluconeogenesis</keyword>
<dbReference type="InterPro" id="IPR035990">
    <property type="entry name" value="TIM_sf"/>
</dbReference>
<dbReference type="InterPro" id="IPR013785">
    <property type="entry name" value="Aldolase_TIM"/>
</dbReference>
<comment type="caution">
    <text evidence="9">The sequence shown here is derived from an EMBL/GenBank/DDBJ whole genome shotgun (WGS) entry which is preliminary data.</text>
</comment>
<dbReference type="GO" id="GO:0006094">
    <property type="term" value="P:gluconeogenesis"/>
    <property type="evidence" value="ECO:0007669"/>
    <property type="project" value="UniProtKB-UniRule"/>
</dbReference>
<dbReference type="GO" id="GO:0046166">
    <property type="term" value="P:glyceraldehyde-3-phosphate biosynthetic process"/>
    <property type="evidence" value="ECO:0007669"/>
    <property type="project" value="TreeGrafter"/>
</dbReference>
<reference evidence="9 10" key="1">
    <citation type="submission" date="2016-07" db="EMBL/GenBank/DDBJ databases">
        <title>Genome of Pelobium manganitolerans.</title>
        <authorList>
            <person name="Wu S."/>
            <person name="Wang G."/>
        </authorList>
    </citation>
    <scope>NUCLEOTIDE SEQUENCE [LARGE SCALE GENOMIC DNA]</scope>
    <source>
        <strain evidence="9 10">YS-25</strain>
    </source>
</reference>
<dbReference type="Proteomes" id="UP000283433">
    <property type="component" value="Unassembled WGS sequence"/>
</dbReference>
<dbReference type="OrthoDB" id="9809429at2"/>
<dbReference type="EC" id="5.3.1.1" evidence="7 8"/>
<keyword evidence="4 7" id="KW-0963">Cytoplasm</keyword>
<dbReference type="PROSITE" id="PS51440">
    <property type="entry name" value="TIM_2"/>
    <property type="match status" value="1"/>
</dbReference>
<dbReference type="PROSITE" id="PS00171">
    <property type="entry name" value="TIM_1"/>
    <property type="match status" value="1"/>
</dbReference>
<dbReference type="GO" id="GO:0005829">
    <property type="term" value="C:cytosol"/>
    <property type="evidence" value="ECO:0007669"/>
    <property type="project" value="TreeGrafter"/>
</dbReference>
<dbReference type="InterPro" id="IPR022896">
    <property type="entry name" value="TrioseP_Isoase_bac/euk"/>
</dbReference>
<dbReference type="PANTHER" id="PTHR21139">
    <property type="entry name" value="TRIOSEPHOSPHATE ISOMERASE"/>
    <property type="match status" value="1"/>
</dbReference>
<dbReference type="NCBIfam" id="TIGR00419">
    <property type="entry name" value="tim"/>
    <property type="match status" value="1"/>
</dbReference>
<dbReference type="FunFam" id="3.20.20.70:FF:000016">
    <property type="entry name" value="Triosephosphate isomerase"/>
    <property type="match status" value="1"/>
</dbReference>
<evidence type="ECO:0000256" key="1">
    <source>
        <dbReference type="ARBA" id="ARBA00004680"/>
    </source>
</evidence>
<feature type="binding site" evidence="7">
    <location>
        <begin position="9"/>
        <end position="11"/>
    </location>
    <ligand>
        <name>substrate</name>
    </ligand>
</feature>
<dbReference type="InterPro" id="IPR000652">
    <property type="entry name" value="Triosephosphate_isomerase"/>
</dbReference>
<feature type="binding site" evidence="7">
    <location>
        <position position="176"/>
    </location>
    <ligand>
        <name>substrate</name>
    </ligand>
</feature>
<keyword evidence="6 7" id="KW-0413">Isomerase</keyword>
<gene>
    <name evidence="7" type="primary">tpiA</name>
    <name evidence="9" type="ORF">BCY91_04645</name>
</gene>
<dbReference type="PANTHER" id="PTHR21139:SF42">
    <property type="entry name" value="TRIOSEPHOSPHATE ISOMERASE"/>
    <property type="match status" value="1"/>
</dbReference>
<evidence type="ECO:0000256" key="7">
    <source>
        <dbReference type="HAMAP-Rule" id="MF_00147"/>
    </source>
</evidence>
<dbReference type="EMBL" id="MBTA01000023">
    <property type="protein sequence ID" value="RKD16172.1"/>
    <property type="molecule type" value="Genomic_DNA"/>
</dbReference>
<sequence>MRKKIVAGNWKMNKNYTDGLSLFSEVLNMVKDEVRGQQQVIVCAPFIHLHSLTALAKGHAQLSVGAQNMHQEASGAYTGEISGEMLASVGVQHVILGHSERRQYFGETDALLAKKVDAALGNGLAPIFCIGETLTEREGGSHFDVVKKQLADGTFHLSADDFKKLVIAYEPVWAIGTGLTATDEQAQEIHAFIRKQIAEKYGEAVADETSILYGGSCNPKNAGGLFAQADIDGGLIGGASLKSRDFVDIAKTYN</sequence>
<evidence type="ECO:0000256" key="8">
    <source>
        <dbReference type="RuleBase" id="RU363013"/>
    </source>
</evidence>
<dbReference type="CDD" id="cd00311">
    <property type="entry name" value="TIM"/>
    <property type="match status" value="1"/>
</dbReference>
<evidence type="ECO:0000256" key="5">
    <source>
        <dbReference type="ARBA" id="ARBA00023152"/>
    </source>
</evidence>
<dbReference type="RefSeq" id="WP_120181670.1">
    <property type="nucleotide sequence ID" value="NZ_MBTA01000023.1"/>
</dbReference>
<comment type="similarity">
    <text evidence="2 7 8">Belongs to the triosephosphate isomerase family.</text>
</comment>